<dbReference type="PANTHER" id="PTHR30055">
    <property type="entry name" value="HTH-TYPE TRANSCRIPTIONAL REGULATOR RUTR"/>
    <property type="match status" value="1"/>
</dbReference>
<keyword evidence="6" id="KW-1185">Reference proteome</keyword>
<evidence type="ECO:0000259" key="4">
    <source>
        <dbReference type="Pfam" id="PF00440"/>
    </source>
</evidence>
<dbReference type="GO" id="GO:0003700">
    <property type="term" value="F:DNA-binding transcription factor activity"/>
    <property type="evidence" value="ECO:0007669"/>
    <property type="project" value="TreeGrafter"/>
</dbReference>
<evidence type="ECO:0000313" key="5">
    <source>
        <dbReference type="EMBL" id="ODQ99579.1"/>
    </source>
</evidence>
<evidence type="ECO:0000256" key="2">
    <source>
        <dbReference type="ARBA" id="ARBA00023125"/>
    </source>
</evidence>
<keyword evidence="3" id="KW-0804">Transcription</keyword>
<feature type="domain" description="HTH tetR-type" evidence="4">
    <location>
        <begin position="18"/>
        <end position="62"/>
    </location>
</feature>
<dbReference type="Proteomes" id="UP000094224">
    <property type="component" value="Unassembled WGS sequence"/>
</dbReference>
<dbReference type="InterPro" id="IPR009057">
    <property type="entry name" value="Homeodomain-like_sf"/>
</dbReference>
<sequence>MSTPQGPAPATALQLVLSAERLFAQHGLAGVSLRQISMEAGSSNNSAIRYHFGSKDGLLRAIFAYRINDLMQRRALLRARADPNNLRAQLEAHVLPLLEFAESPDSSYVSFVEQLQRSGQVDFFLFQSDAMRSQEEFTSGMQRLLSHLPDPVRVMRIQHAQDLAVHIAAERERAIRRDDAVVPFALFVSGVVDGLTGFLEAPVSAETTALITRDNPNS</sequence>
<dbReference type="InterPro" id="IPR050109">
    <property type="entry name" value="HTH-type_TetR-like_transc_reg"/>
</dbReference>
<dbReference type="Gene3D" id="1.10.357.10">
    <property type="entry name" value="Tetracycline Repressor, domain 2"/>
    <property type="match status" value="1"/>
</dbReference>
<dbReference type="Pfam" id="PF00440">
    <property type="entry name" value="TetR_N"/>
    <property type="match status" value="1"/>
</dbReference>
<keyword evidence="2" id="KW-0238">DNA-binding</keyword>
<gene>
    <name evidence="5" type="ORF">BHQ21_25160</name>
</gene>
<dbReference type="EMBL" id="MIHC01000075">
    <property type="protein sequence ID" value="ODQ99579.1"/>
    <property type="molecule type" value="Genomic_DNA"/>
</dbReference>
<proteinExistence type="predicted"/>
<comment type="caution">
    <text evidence="5">The sequence shown here is derived from an EMBL/GenBank/DDBJ whole genome shotgun (WGS) entry which is preliminary data.</text>
</comment>
<dbReference type="RefSeq" id="WP_069402997.1">
    <property type="nucleotide sequence ID" value="NZ_JBKFED010000059.1"/>
</dbReference>
<dbReference type="GO" id="GO:0000976">
    <property type="term" value="F:transcription cis-regulatory region binding"/>
    <property type="evidence" value="ECO:0007669"/>
    <property type="project" value="TreeGrafter"/>
</dbReference>
<protein>
    <submittedName>
        <fullName evidence="5">TetR family transcriptional regulator</fullName>
    </submittedName>
</protein>
<accession>A0A1E3SBT7</accession>
<keyword evidence="1" id="KW-0805">Transcription regulation</keyword>
<dbReference type="AlphaFoldDB" id="A0A1E3SBT7"/>
<dbReference type="SUPFAM" id="SSF46689">
    <property type="entry name" value="Homeodomain-like"/>
    <property type="match status" value="1"/>
</dbReference>
<dbReference type="InterPro" id="IPR001647">
    <property type="entry name" value="HTH_TetR"/>
</dbReference>
<reference evidence="6" key="1">
    <citation type="submission" date="2016-09" db="EMBL/GenBank/DDBJ databases">
        <authorList>
            <person name="Greninger A.L."/>
            <person name="Jerome K.R."/>
            <person name="Mcnair B."/>
            <person name="Wallis C."/>
            <person name="Fang F."/>
        </authorList>
    </citation>
    <scope>NUCLEOTIDE SEQUENCE [LARGE SCALE GENOMIC DNA]</scope>
    <source>
        <strain evidence="6">BC1_M4</strain>
    </source>
</reference>
<organism evidence="5 6">
    <name type="scientific">Mycobacterium sherrisii</name>
    <dbReference type="NCBI Taxonomy" id="243061"/>
    <lineage>
        <taxon>Bacteria</taxon>
        <taxon>Bacillati</taxon>
        <taxon>Actinomycetota</taxon>
        <taxon>Actinomycetes</taxon>
        <taxon>Mycobacteriales</taxon>
        <taxon>Mycobacteriaceae</taxon>
        <taxon>Mycobacterium</taxon>
        <taxon>Mycobacterium simiae complex</taxon>
    </lineage>
</organism>
<evidence type="ECO:0000256" key="1">
    <source>
        <dbReference type="ARBA" id="ARBA00023015"/>
    </source>
</evidence>
<evidence type="ECO:0000256" key="3">
    <source>
        <dbReference type="ARBA" id="ARBA00023163"/>
    </source>
</evidence>
<dbReference type="PANTHER" id="PTHR30055:SF234">
    <property type="entry name" value="HTH-TYPE TRANSCRIPTIONAL REGULATOR BETI"/>
    <property type="match status" value="1"/>
</dbReference>
<name>A0A1E3SBT7_9MYCO</name>
<evidence type="ECO:0000313" key="6">
    <source>
        <dbReference type="Proteomes" id="UP000094224"/>
    </source>
</evidence>